<comment type="caution">
    <text evidence="2">The sequence shown here is derived from an EMBL/GenBank/DDBJ whole genome shotgun (WGS) entry which is preliminary data.</text>
</comment>
<reference evidence="2" key="1">
    <citation type="journal article" date="2021" name="PeerJ">
        <title>Extensive microbial diversity within the chicken gut microbiome revealed by metagenomics and culture.</title>
        <authorList>
            <person name="Gilroy R."/>
            <person name="Ravi A."/>
            <person name="Getino M."/>
            <person name="Pursley I."/>
            <person name="Horton D.L."/>
            <person name="Alikhan N.F."/>
            <person name="Baker D."/>
            <person name="Gharbi K."/>
            <person name="Hall N."/>
            <person name="Watson M."/>
            <person name="Adriaenssens E.M."/>
            <person name="Foster-Nyarko E."/>
            <person name="Jarju S."/>
            <person name="Secka A."/>
            <person name="Antonio M."/>
            <person name="Oren A."/>
            <person name="Chaudhuri R.R."/>
            <person name="La Ragione R."/>
            <person name="Hildebrand F."/>
            <person name="Pallen M.J."/>
        </authorList>
    </citation>
    <scope>NUCLEOTIDE SEQUENCE</scope>
    <source>
        <strain evidence="2">1068</strain>
    </source>
</reference>
<dbReference type="Pfam" id="PF04296">
    <property type="entry name" value="YlxR"/>
    <property type="match status" value="1"/>
</dbReference>
<dbReference type="InterPro" id="IPR037465">
    <property type="entry name" value="YlxR"/>
</dbReference>
<dbReference type="InterPro" id="IPR035931">
    <property type="entry name" value="YlxR-like_sf"/>
</dbReference>
<dbReference type="CDD" id="cd00279">
    <property type="entry name" value="YlxR"/>
    <property type="match status" value="1"/>
</dbReference>
<name>A0A9D2FSL6_9FIRM</name>
<dbReference type="AlphaFoldDB" id="A0A9D2FSL6"/>
<proteinExistence type="predicted"/>
<dbReference type="PANTHER" id="PTHR34215">
    <property type="entry name" value="BLL0784 PROTEIN"/>
    <property type="match status" value="1"/>
</dbReference>
<dbReference type="NCBIfam" id="NF047356">
    <property type="entry name" value="RNA_bind_RnpM"/>
    <property type="match status" value="1"/>
</dbReference>
<dbReference type="InterPro" id="IPR007393">
    <property type="entry name" value="YlxR_dom"/>
</dbReference>
<evidence type="ECO:0000259" key="1">
    <source>
        <dbReference type="Pfam" id="PF04296"/>
    </source>
</evidence>
<dbReference type="EMBL" id="DXBG01000216">
    <property type="protein sequence ID" value="HIZ66090.1"/>
    <property type="molecule type" value="Genomic_DNA"/>
</dbReference>
<feature type="domain" description="YlxR" evidence="1">
    <location>
        <begin position="10"/>
        <end position="84"/>
    </location>
</feature>
<protein>
    <submittedName>
        <fullName evidence="2">YlxR family protein</fullName>
    </submittedName>
</protein>
<dbReference type="SUPFAM" id="SSF64376">
    <property type="entry name" value="YlxR-like"/>
    <property type="match status" value="1"/>
</dbReference>
<dbReference type="PANTHER" id="PTHR34215:SF1">
    <property type="entry name" value="YLXR DOMAIN-CONTAINING PROTEIN"/>
    <property type="match status" value="1"/>
</dbReference>
<dbReference type="Gene3D" id="3.30.1230.10">
    <property type="entry name" value="YlxR-like"/>
    <property type="match status" value="1"/>
</dbReference>
<dbReference type="Proteomes" id="UP000824056">
    <property type="component" value="Unassembled WGS sequence"/>
</dbReference>
<gene>
    <name evidence="2" type="ORF">H9809_09370</name>
</gene>
<organism evidence="2 3">
    <name type="scientific">Candidatus Blautia pullicola</name>
    <dbReference type="NCBI Taxonomy" id="2838498"/>
    <lineage>
        <taxon>Bacteria</taxon>
        <taxon>Bacillati</taxon>
        <taxon>Bacillota</taxon>
        <taxon>Clostridia</taxon>
        <taxon>Lachnospirales</taxon>
        <taxon>Lachnospiraceae</taxon>
        <taxon>Blautia</taxon>
    </lineage>
</organism>
<evidence type="ECO:0000313" key="2">
    <source>
        <dbReference type="EMBL" id="HIZ66090.1"/>
    </source>
</evidence>
<accession>A0A9D2FSL6</accession>
<sequence length="92" mass="10568">MAAVRKLPMRKCVGCGEMKNKKEMMRVIKTKEEEIVLDATGRKNGRGAYLCFSRDCLEKAMKSKGLERSLKTAIPKEVYENLEKEFEEIKHG</sequence>
<evidence type="ECO:0000313" key="3">
    <source>
        <dbReference type="Proteomes" id="UP000824056"/>
    </source>
</evidence>
<reference evidence="2" key="2">
    <citation type="submission" date="2021-04" db="EMBL/GenBank/DDBJ databases">
        <authorList>
            <person name="Gilroy R."/>
        </authorList>
    </citation>
    <scope>NUCLEOTIDE SEQUENCE</scope>
    <source>
        <strain evidence="2">1068</strain>
    </source>
</reference>